<dbReference type="EMBL" id="JAUHHV010000004">
    <property type="protein sequence ID" value="KAK1428658.1"/>
    <property type="molecule type" value="Genomic_DNA"/>
</dbReference>
<evidence type="ECO:0000256" key="3">
    <source>
        <dbReference type="ARBA" id="ARBA00022777"/>
    </source>
</evidence>
<feature type="domain" description="Protein kinase" evidence="7">
    <location>
        <begin position="8"/>
        <end position="268"/>
    </location>
</feature>
<keyword evidence="2 5" id="KW-0547">Nucleotide-binding</keyword>
<dbReference type="CDD" id="cd06606">
    <property type="entry name" value="STKc_MAPKKK"/>
    <property type="match status" value="1"/>
</dbReference>
<evidence type="ECO:0000256" key="2">
    <source>
        <dbReference type="ARBA" id="ARBA00022741"/>
    </source>
</evidence>
<sequence length="551" mass="61694">MINNKPNWTRGPIIGKGSFGTVNLAVNNSDDTIFAVKSIKQSSGHISDQFSDALNNEIRILKSLSSSGFNSHIVRYLGDDVTSENCFNYRNLHLEYMPRGTVADLDTTVVDDVIVRCYTRCITSALSYIHSRNIVHCDVKGKNVLIGSDPGVVKLADFGSAVEFINGQALVGTRGSPLWMAPEVVRGEYQGPESDVWSLGCTVIEMVTGNPAWQDRGVDTLFQIGFSDELPDLPRHISDELRDFLSKCLKRHRLERWSCDQLLQHPFLLSCGSQLEFVDRKLSPRCVFDWSESNFSDGSISVSETDIDVSNSNSLYAKQRICKLSSGLAANWESDGWEVVRNIVFVTTTPPSKSNLTANWESDGWEAVRNAVATTTSMSLESEFDSKTNSEFDGWEVGTNVLVPTFIQPSESEYTGDEFSISEEEMAVTWPEYSGPVENDDDEEEATIGRSEMTNREYGDSNASFDNDDECTNNHAEGTSSSWNSRDRDDYYSCCVFGSLKKLLLFNCNSSDIFIIQFWFCLMMDQCLINLVSIHYFPSNFLPTSFNEDLI</sequence>
<evidence type="ECO:0000256" key="5">
    <source>
        <dbReference type="PROSITE-ProRule" id="PRU10141"/>
    </source>
</evidence>
<dbReference type="SUPFAM" id="SSF56112">
    <property type="entry name" value="Protein kinase-like (PK-like)"/>
    <property type="match status" value="1"/>
</dbReference>
<keyword evidence="9" id="KW-1185">Reference proteome</keyword>
<accession>A0AAD8P0C7</accession>
<dbReference type="InterPro" id="IPR008271">
    <property type="entry name" value="Ser/Thr_kinase_AS"/>
</dbReference>
<dbReference type="InterPro" id="IPR011009">
    <property type="entry name" value="Kinase-like_dom_sf"/>
</dbReference>
<evidence type="ECO:0000313" key="8">
    <source>
        <dbReference type="EMBL" id="KAK1428658.1"/>
    </source>
</evidence>
<dbReference type="InterPro" id="IPR017441">
    <property type="entry name" value="Protein_kinase_ATP_BS"/>
</dbReference>
<evidence type="ECO:0000256" key="1">
    <source>
        <dbReference type="ARBA" id="ARBA00022679"/>
    </source>
</evidence>
<dbReference type="Pfam" id="PF00069">
    <property type="entry name" value="Pkinase"/>
    <property type="match status" value="1"/>
</dbReference>
<feature type="region of interest" description="Disordered" evidence="6">
    <location>
        <begin position="433"/>
        <end position="485"/>
    </location>
</feature>
<gene>
    <name evidence="8" type="ORF">QVD17_17497</name>
</gene>
<evidence type="ECO:0000313" key="9">
    <source>
        <dbReference type="Proteomes" id="UP001229421"/>
    </source>
</evidence>
<feature type="compositionally biased region" description="Polar residues" evidence="6">
    <location>
        <begin position="473"/>
        <end position="484"/>
    </location>
</feature>
<keyword evidence="3" id="KW-0418">Kinase</keyword>
<evidence type="ECO:0000256" key="4">
    <source>
        <dbReference type="ARBA" id="ARBA00022840"/>
    </source>
</evidence>
<keyword evidence="1" id="KW-0808">Transferase</keyword>
<evidence type="ECO:0000256" key="6">
    <source>
        <dbReference type="SAM" id="MobiDB-lite"/>
    </source>
</evidence>
<reference evidence="8" key="1">
    <citation type="journal article" date="2023" name="bioRxiv">
        <title>Improved chromosome-level genome assembly for marigold (Tagetes erecta).</title>
        <authorList>
            <person name="Jiang F."/>
            <person name="Yuan L."/>
            <person name="Wang S."/>
            <person name="Wang H."/>
            <person name="Xu D."/>
            <person name="Wang A."/>
            <person name="Fan W."/>
        </authorList>
    </citation>
    <scope>NUCLEOTIDE SEQUENCE</scope>
    <source>
        <strain evidence="8">WSJ</strain>
        <tissue evidence="8">Leaf</tissue>
    </source>
</reference>
<evidence type="ECO:0000259" key="7">
    <source>
        <dbReference type="PROSITE" id="PS50011"/>
    </source>
</evidence>
<dbReference type="GO" id="GO:0004672">
    <property type="term" value="F:protein kinase activity"/>
    <property type="evidence" value="ECO:0007669"/>
    <property type="project" value="InterPro"/>
</dbReference>
<protein>
    <recommendedName>
        <fullName evidence="7">Protein kinase domain-containing protein</fullName>
    </recommendedName>
</protein>
<dbReference type="PROSITE" id="PS00107">
    <property type="entry name" value="PROTEIN_KINASE_ATP"/>
    <property type="match status" value="1"/>
</dbReference>
<dbReference type="PANTHER" id="PTHR48011">
    <property type="entry name" value="CCR4-NOT TRANSCRIPTIONAL COMPLEX SUBUNIT CAF120-RELATED"/>
    <property type="match status" value="1"/>
</dbReference>
<dbReference type="PANTHER" id="PTHR48011:SF7">
    <property type="entry name" value="F10K1.14 PROTEIN"/>
    <property type="match status" value="1"/>
</dbReference>
<dbReference type="InterPro" id="IPR052751">
    <property type="entry name" value="Plant_MAPKKK"/>
</dbReference>
<organism evidence="8 9">
    <name type="scientific">Tagetes erecta</name>
    <name type="common">African marigold</name>
    <dbReference type="NCBI Taxonomy" id="13708"/>
    <lineage>
        <taxon>Eukaryota</taxon>
        <taxon>Viridiplantae</taxon>
        <taxon>Streptophyta</taxon>
        <taxon>Embryophyta</taxon>
        <taxon>Tracheophyta</taxon>
        <taxon>Spermatophyta</taxon>
        <taxon>Magnoliopsida</taxon>
        <taxon>eudicotyledons</taxon>
        <taxon>Gunneridae</taxon>
        <taxon>Pentapetalae</taxon>
        <taxon>asterids</taxon>
        <taxon>campanulids</taxon>
        <taxon>Asterales</taxon>
        <taxon>Asteraceae</taxon>
        <taxon>Asteroideae</taxon>
        <taxon>Heliantheae alliance</taxon>
        <taxon>Tageteae</taxon>
        <taxon>Tagetes</taxon>
    </lineage>
</organism>
<feature type="binding site" evidence="5">
    <location>
        <position position="37"/>
    </location>
    <ligand>
        <name>ATP</name>
        <dbReference type="ChEBI" id="CHEBI:30616"/>
    </ligand>
</feature>
<dbReference type="AlphaFoldDB" id="A0AAD8P0C7"/>
<dbReference type="Gene3D" id="1.10.510.10">
    <property type="entry name" value="Transferase(Phosphotransferase) domain 1"/>
    <property type="match status" value="1"/>
</dbReference>
<dbReference type="SMART" id="SM00220">
    <property type="entry name" value="S_TKc"/>
    <property type="match status" value="1"/>
</dbReference>
<keyword evidence="4 5" id="KW-0067">ATP-binding</keyword>
<name>A0AAD8P0C7_TARER</name>
<dbReference type="PROSITE" id="PS50011">
    <property type="entry name" value="PROTEIN_KINASE_DOM"/>
    <property type="match status" value="1"/>
</dbReference>
<comment type="caution">
    <text evidence="8">The sequence shown here is derived from an EMBL/GenBank/DDBJ whole genome shotgun (WGS) entry which is preliminary data.</text>
</comment>
<dbReference type="InterPro" id="IPR000719">
    <property type="entry name" value="Prot_kinase_dom"/>
</dbReference>
<dbReference type="GO" id="GO:0007165">
    <property type="term" value="P:signal transduction"/>
    <property type="evidence" value="ECO:0007669"/>
    <property type="project" value="TreeGrafter"/>
</dbReference>
<proteinExistence type="predicted"/>
<dbReference type="Proteomes" id="UP001229421">
    <property type="component" value="Unassembled WGS sequence"/>
</dbReference>
<dbReference type="PROSITE" id="PS00108">
    <property type="entry name" value="PROTEIN_KINASE_ST"/>
    <property type="match status" value="1"/>
</dbReference>
<dbReference type="GO" id="GO:0005524">
    <property type="term" value="F:ATP binding"/>
    <property type="evidence" value="ECO:0007669"/>
    <property type="project" value="UniProtKB-UniRule"/>
</dbReference>